<reference evidence="3 4" key="1">
    <citation type="submission" date="2022-06" db="EMBL/GenBank/DDBJ databases">
        <authorList>
            <person name="Xuan X."/>
        </authorList>
    </citation>
    <scope>NUCLEOTIDE SEQUENCE [LARGE SCALE GENOMIC DNA]</scope>
    <source>
        <strain evidence="3 4">2V75</strain>
    </source>
</reference>
<evidence type="ECO:0000313" key="4">
    <source>
        <dbReference type="Proteomes" id="UP001206312"/>
    </source>
</evidence>
<evidence type="ECO:0000256" key="2">
    <source>
        <dbReference type="SAM" id="SignalP"/>
    </source>
</evidence>
<dbReference type="SUPFAM" id="SSF103647">
    <property type="entry name" value="TSP type-3 repeat"/>
    <property type="match status" value="1"/>
</dbReference>
<feature type="compositionally biased region" description="Basic and acidic residues" evidence="1">
    <location>
        <begin position="35"/>
        <end position="44"/>
    </location>
</feature>
<proteinExistence type="predicted"/>
<feature type="signal peptide" evidence="2">
    <location>
        <begin position="1"/>
        <end position="18"/>
    </location>
</feature>
<feature type="compositionally biased region" description="Basic and acidic residues" evidence="1">
    <location>
        <begin position="303"/>
        <end position="315"/>
    </location>
</feature>
<feature type="non-terminal residue" evidence="3">
    <location>
        <position position="391"/>
    </location>
</feature>
<accession>A0ABT1AYC5</accession>
<feature type="region of interest" description="Disordered" evidence="1">
    <location>
        <begin position="20"/>
        <end position="84"/>
    </location>
</feature>
<feature type="compositionally biased region" description="Low complexity" evidence="1">
    <location>
        <begin position="362"/>
        <end position="372"/>
    </location>
</feature>
<keyword evidence="4" id="KW-1185">Reference proteome</keyword>
<dbReference type="InterPro" id="IPR028974">
    <property type="entry name" value="TSP_type-3_rpt"/>
</dbReference>
<dbReference type="EMBL" id="JAMXIB010000005">
    <property type="protein sequence ID" value="MCO5724914.1"/>
    <property type="molecule type" value="Genomic_DNA"/>
</dbReference>
<dbReference type="PANTHER" id="PTHR10199">
    <property type="entry name" value="THROMBOSPONDIN"/>
    <property type="match status" value="1"/>
</dbReference>
<feature type="compositionally biased region" description="Acidic residues" evidence="1">
    <location>
        <begin position="48"/>
        <end position="66"/>
    </location>
</feature>
<evidence type="ECO:0000256" key="1">
    <source>
        <dbReference type="SAM" id="MobiDB-lite"/>
    </source>
</evidence>
<feature type="region of interest" description="Disordered" evidence="1">
    <location>
        <begin position="293"/>
        <end position="391"/>
    </location>
</feature>
<feature type="compositionally biased region" description="Polar residues" evidence="1">
    <location>
        <begin position="67"/>
        <end position="78"/>
    </location>
</feature>
<dbReference type="PANTHER" id="PTHR10199:SF119">
    <property type="entry name" value="RE20510P"/>
    <property type="match status" value="1"/>
</dbReference>
<sequence>MKYIILLLLSLALSGARGEETPWALNPPNPFLSNPHEDTDRDGVPDGTDIDSDNDGIVDSIEDANSDGDSNPYTNPTDTDGDGIPDYLDLDSDNDGILDNLEAQAPGVYIAPSGVDSDGNGLDDAYEESPGSCGGLIPVDTDQDGVPDYLDIDSDNDGILDNREAQSTGNFTPPSGQDLNQNGLDDVYEETGDEICDFNSRDTRYQGTDKVILCHRENKNPGGKFRYHQISVAPAAVQAHLDHGDTVGPCNQAITPFTGGLGPWNTDGDCQPDFRDIDSDNDGILDVVEAQDSSTFQEPCGIDSDHNGLDDHFESHPGSGEGNYPLNTDGDLQPDFRDIDSDNDGIPDNLEGQPTDGYVPPTGTDTDGNGLDDAYEGTGAEGITPENTDGT</sequence>
<feature type="chain" id="PRO_5046584894" description="Thrombospondin" evidence="2">
    <location>
        <begin position="19"/>
        <end position="391"/>
    </location>
</feature>
<organism evidence="3 4">
    <name type="scientific">Robiginitalea marina</name>
    <dbReference type="NCBI Taxonomy" id="2954105"/>
    <lineage>
        <taxon>Bacteria</taxon>
        <taxon>Pseudomonadati</taxon>
        <taxon>Bacteroidota</taxon>
        <taxon>Flavobacteriia</taxon>
        <taxon>Flavobacteriales</taxon>
        <taxon>Flavobacteriaceae</taxon>
        <taxon>Robiginitalea</taxon>
    </lineage>
</organism>
<evidence type="ECO:0008006" key="5">
    <source>
        <dbReference type="Google" id="ProtNLM"/>
    </source>
</evidence>
<protein>
    <recommendedName>
        <fullName evidence="5">Thrombospondin</fullName>
    </recommendedName>
</protein>
<dbReference type="Gene3D" id="4.10.1080.10">
    <property type="entry name" value="TSP type-3 repeat"/>
    <property type="match status" value="2"/>
</dbReference>
<gene>
    <name evidence="3" type="ORF">NG653_08605</name>
</gene>
<name>A0ABT1AYC5_9FLAO</name>
<dbReference type="Proteomes" id="UP001206312">
    <property type="component" value="Unassembled WGS sequence"/>
</dbReference>
<comment type="caution">
    <text evidence="3">The sequence shown here is derived from an EMBL/GenBank/DDBJ whole genome shotgun (WGS) entry which is preliminary data.</text>
</comment>
<evidence type="ECO:0000313" key="3">
    <source>
        <dbReference type="EMBL" id="MCO5724914.1"/>
    </source>
</evidence>
<keyword evidence="2" id="KW-0732">Signal</keyword>